<dbReference type="EMBL" id="JQCR01000002">
    <property type="protein sequence ID" value="KGE18962.1"/>
    <property type="molecule type" value="Genomic_DNA"/>
</dbReference>
<sequence length="62" mass="7179">MFHSFKYSAIAFFASAILLLIIDSKIYNVSGFLREKKASYIMGWVHVGLCLLSMIFLHFFIK</sequence>
<dbReference type="STRING" id="268407.PWYN_06070"/>
<keyword evidence="3" id="KW-1185">Reference proteome</keyword>
<reference evidence="2 3" key="2">
    <citation type="submission" date="2014-10" db="EMBL/GenBank/DDBJ databases">
        <title>Comparative genomics of the Paenibacillus odorifer group.</title>
        <authorList>
            <person name="Tsai Y.-C."/>
            <person name="Martin N."/>
            <person name="Korlach J."/>
            <person name="Wiedmann M."/>
        </authorList>
    </citation>
    <scope>NUCLEOTIDE SEQUENCE [LARGE SCALE GENOMIC DNA]</scope>
    <source>
        <strain evidence="2 3">DSM 18334</strain>
    </source>
</reference>
<comment type="caution">
    <text evidence="2">The sequence shown here is derived from an EMBL/GenBank/DDBJ whole genome shotgun (WGS) entry which is preliminary data.</text>
</comment>
<protein>
    <submittedName>
        <fullName evidence="2">Uncharacterized protein</fullName>
    </submittedName>
</protein>
<keyword evidence="1" id="KW-1133">Transmembrane helix</keyword>
<evidence type="ECO:0000313" key="3">
    <source>
        <dbReference type="Proteomes" id="UP000029734"/>
    </source>
</evidence>
<feature type="transmembrane region" description="Helical" evidence="1">
    <location>
        <begin position="40"/>
        <end position="61"/>
    </location>
</feature>
<evidence type="ECO:0000313" key="2">
    <source>
        <dbReference type="EMBL" id="KGE18962.1"/>
    </source>
</evidence>
<accession>A0A098MBN8</accession>
<dbReference type="NCBIfam" id="NF042414">
    <property type="entry name" value="CLC_0170_fam"/>
    <property type="match status" value="1"/>
</dbReference>
<gene>
    <name evidence="2" type="ORF">PWYN_06070</name>
</gene>
<dbReference type="RefSeq" id="WP_036649423.1">
    <property type="nucleotide sequence ID" value="NZ_JQCR01000002.1"/>
</dbReference>
<dbReference type="InterPro" id="IPR049971">
    <property type="entry name" value="CLC_0170-like"/>
</dbReference>
<name>A0A098MBN8_9BACL</name>
<keyword evidence="1" id="KW-0812">Transmembrane</keyword>
<proteinExistence type="predicted"/>
<dbReference type="Proteomes" id="UP000029734">
    <property type="component" value="Unassembled WGS sequence"/>
</dbReference>
<evidence type="ECO:0000256" key="1">
    <source>
        <dbReference type="SAM" id="Phobius"/>
    </source>
</evidence>
<dbReference type="AlphaFoldDB" id="A0A098MBN8"/>
<organism evidence="2 3">
    <name type="scientific">Paenibacillus wynnii</name>
    <dbReference type="NCBI Taxonomy" id="268407"/>
    <lineage>
        <taxon>Bacteria</taxon>
        <taxon>Bacillati</taxon>
        <taxon>Bacillota</taxon>
        <taxon>Bacilli</taxon>
        <taxon>Bacillales</taxon>
        <taxon>Paenibacillaceae</taxon>
        <taxon>Paenibacillus</taxon>
    </lineage>
</organism>
<keyword evidence="1" id="KW-0472">Membrane</keyword>
<reference evidence="2 3" key="1">
    <citation type="submission" date="2014-08" db="EMBL/GenBank/DDBJ databases">
        <authorList>
            <person name="den Bakker H.C."/>
        </authorList>
    </citation>
    <scope>NUCLEOTIDE SEQUENCE [LARGE SCALE GENOMIC DNA]</scope>
    <source>
        <strain evidence="2 3">DSM 18334</strain>
    </source>
</reference>